<accession>A0A4P6YI23</accession>
<sequence length="81" mass="9194">MPMETIKKIAFEIAMIGQQGIDVTIDNYIVGSIPNKRFSGYQLLSFYYVSWALAVPEHVGELGLDYEEEFEMAVKMGKLNN</sequence>
<keyword evidence="2" id="KW-1185">Reference proteome</keyword>
<dbReference type="Proteomes" id="UP000291124">
    <property type="component" value="Chromosome"/>
</dbReference>
<dbReference type="AlphaFoldDB" id="A0A4P6YI23"/>
<protein>
    <submittedName>
        <fullName evidence="1">Uncharacterized protein</fullName>
    </submittedName>
</protein>
<proteinExistence type="predicted"/>
<organism evidence="1 2">
    <name type="scientific">Flavobacterium nackdongense</name>
    <dbReference type="NCBI Taxonomy" id="2547394"/>
    <lineage>
        <taxon>Bacteria</taxon>
        <taxon>Pseudomonadati</taxon>
        <taxon>Bacteroidota</taxon>
        <taxon>Flavobacteriia</taxon>
        <taxon>Flavobacteriales</taxon>
        <taxon>Flavobacteriaceae</taxon>
        <taxon>Flavobacterium</taxon>
    </lineage>
</organism>
<gene>
    <name evidence="1" type="ORF">E1750_01975</name>
</gene>
<dbReference type="EMBL" id="CP037933">
    <property type="protein sequence ID" value="QBN20557.1"/>
    <property type="molecule type" value="Genomic_DNA"/>
</dbReference>
<evidence type="ECO:0000313" key="1">
    <source>
        <dbReference type="EMBL" id="QBN20557.1"/>
    </source>
</evidence>
<reference evidence="2" key="1">
    <citation type="submission" date="2019-03" db="EMBL/GenBank/DDBJ databases">
        <title>Flavobacterium sp.</title>
        <authorList>
            <person name="Kim H."/>
        </authorList>
    </citation>
    <scope>NUCLEOTIDE SEQUENCE [LARGE SCALE GENOMIC DNA]</scope>
    <source>
        <strain evidence="2">GS13</strain>
    </source>
</reference>
<evidence type="ECO:0000313" key="2">
    <source>
        <dbReference type="Proteomes" id="UP000291124"/>
    </source>
</evidence>
<name>A0A4P6YI23_9FLAO</name>
<dbReference type="OrthoDB" id="1287940at2"/>
<dbReference type="KEGG" id="fnk:E1750_01975"/>